<protein>
    <submittedName>
        <fullName evidence="2">Uncharacterized protein</fullName>
    </submittedName>
</protein>
<feature type="region of interest" description="Disordered" evidence="1">
    <location>
        <begin position="123"/>
        <end position="142"/>
    </location>
</feature>
<comment type="caution">
    <text evidence="2">The sequence shown here is derived from an EMBL/GenBank/DDBJ whole genome shotgun (WGS) entry which is preliminary data.</text>
</comment>
<reference evidence="2 3" key="1">
    <citation type="submission" date="2014-10" db="EMBL/GenBank/DDBJ databases">
        <title>Draft genome of the hookworm Ancylostoma caninum.</title>
        <authorList>
            <person name="Mitreva M."/>
        </authorList>
    </citation>
    <scope>NUCLEOTIDE SEQUENCE [LARGE SCALE GENOMIC DNA]</scope>
    <source>
        <strain evidence="2 3">Baltimore</strain>
    </source>
</reference>
<dbReference type="AlphaFoldDB" id="A0A368H1Z5"/>
<name>A0A368H1Z5_ANCCA</name>
<feature type="region of interest" description="Disordered" evidence="1">
    <location>
        <begin position="86"/>
        <end position="106"/>
    </location>
</feature>
<proteinExistence type="predicted"/>
<sequence length="142" mass="15830">MMMKECWGGRERAMCYCNKDYCNGDFDAILKKWVTSSVSNKTLFNCVKQHIEQKTKLTNHGFTIPSTPPPKKTTLLLTPFAPTEAVKRSTSVTGRSSRSPTTMQRTTGKIITRTTLKVVQTTTAKSLPGHGAMEMTQRGELL</sequence>
<evidence type="ECO:0000256" key="1">
    <source>
        <dbReference type="SAM" id="MobiDB-lite"/>
    </source>
</evidence>
<accession>A0A368H1Z5</accession>
<dbReference type="Proteomes" id="UP000252519">
    <property type="component" value="Unassembled WGS sequence"/>
</dbReference>
<organism evidence="2 3">
    <name type="scientific">Ancylostoma caninum</name>
    <name type="common">Dog hookworm</name>
    <dbReference type="NCBI Taxonomy" id="29170"/>
    <lineage>
        <taxon>Eukaryota</taxon>
        <taxon>Metazoa</taxon>
        <taxon>Ecdysozoa</taxon>
        <taxon>Nematoda</taxon>
        <taxon>Chromadorea</taxon>
        <taxon>Rhabditida</taxon>
        <taxon>Rhabditina</taxon>
        <taxon>Rhabditomorpha</taxon>
        <taxon>Strongyloidea</taxon>
        <taxon>Ancylostomatidae</taxon>
        <taxon>Ancylostomatinae</taxon>
        <taxon>Ancylostoma</taxon>
    </lineage>
</organism>
<dbReference type="OrthoDB" id="10500739at2759"/>
<gene>
    <name evidence="2" type="ORF">ANCCAN_04030</name>
</gene>
<evidence type="ECO:0000313" key="2">
    <source>
        <dbReference type="EMBL" id="RCN49788.1"/>
    </source>
</evidence>
<evidence type="ECO:0000313" key="3">
    <source>
        <dbReference type="Proteomes" id="UP000252519"/>
    </source>
</evidence>
<keyword evidence="3" id="KW-1185">Reference proteome</keyword>
<dbReference type="EMBL" id="JOJR01000029">
    <property type="protein sequence ID" value="RCN49788.1"/>
    <property type="molecule type" value="Genomic_DNA"/>
</dbReference>
<feature type="compositionally biased region" description="Low complexity" evidence="1">
    <location>
        <begin position="86"/>
        <end position="102"/>
    </location>
</feature>